<evidence type="ECO:0000256" key="1">
    <source>
        <dbReference type="SAM" id="Phobius"/>
    </source>
</evidence>
<evidence type="ECO:0000313" key="2">
    <source>
        <dbReference type="EMBL" id="PYI02891.1"/>
    </source>
</evidence>
<keyword evidence="1" id="KW-0472">Membrane</keyword>
<reference evidence="2 3" key="1">
    <citation type="submission" date="2018-02" db="EMBL/GenBank/DDBJ databases">
        <title>The genomes of Aspergillus section Nigri reveals drivers in fungal speciation.</title>
        <authorList>
            <consortium name="DOE Joint Genome Institute"/>
            <person name="Vesth T.C."/>
            <person name="Nybo J."/>
            <person name="Theobald S."/>
            <person name="Brandl J."/>
            <person name="Frisvad J.C."/>
            <person name="Nielsen K.F."/>
            <person name="Lyhne E.K."/>
            <person name="Kogle M.E."/>
            <person name="Kuo A."/>
            <person name="Riley R."/>
            <person name="Clum A."/>
            <person name="Nolan M."/>
            <person name="Lipzen A."/>
            <person name="Salamov A."/>
            <person name="Henrissat B."/>
            <person name="Wiebenga A."/>
            <person name="De vries R.P."/>
            <person name="Grigoriev I.V."/>
            <person name="Mortensen U.H."/>
            <person name="Andersen M.R."/>
            <person name="Baker S.E."/>
        </authorList>
    </citation>
    <scope>NUCLEOTIDE SEQUENCE [LARGE SCALE GENOMIC DNA]</scope>
    <source>
        <strain evidence="2 3">CBS 121057</strain>
    </source>
</reference>
<name>A0A319DYK5_ASPSB</name>
<dbReference type="AlphaFoldDB" id="A0A319DYK5"/>
<protein>
    <submittedName>
        <fullName evidence="2">Uncharacterized protein</fullName>
    </submittedName>
</protein>
<dbReference type="EMBL" id="KZ826387">
    <property type="protein sequence ID" value="PYI02891.1"/>
    <property type="molecule type" value="Genomic_DNA"/>
</dbReference>
<accession>A0A319DYK5</accession>
<keyword evidence="1" id="KW-0812">Transmembrane</keyword>
<keyword evidence="3" id="KW-1185">Reference proteome</keyword>
<proteinExistence type="predicted"/>
<organism evidence="2 3">
    <name type="scientific">Aspergillus sclerotiicarbonarius (strain CBS 121057 / IBT 28362)</name>
    <dbReference type="NCBI Taxonomy" id="1448318"/>
    <lineage>
        <taxon>Eukaryota</taxon>
        <taxon>Fungi</taxon>
        <taxon>Dikarya</taxon>
        <taxon>Ascomycota</taxon>
        <taxon>Pezizomycotina</taxon>
        <taxon>Eurotiomycetes</taxon>
        <taxon>Eurotiomycetidae</taxon>
        <taxon>Eurotiales</taxon>
        <taxon>Aspergillaceae</taxon>
        <taxon>Aspergillus</taxon>
        <taxon>Aspergillus subgen. Circumdati</taxon>
    </lineage>
</organism>
<dbReference type="VEuPathDB" id="FungiDB:BO78DRAFT_210031"/>
<gene>
    <name evidence="2" type="ORF">BO78DRAFT_210031</name>
</gene>
<evidence type="ECO:0000313" key="3">
    <source>
        <dbReference type="Proteomes" id="UP000248423"/>
    </source>
</evidence>
<feature type="transmembrane region" description="Helical" evidence="1">
    <location>
        <begin position="104"/>
        <end position="122"/>
    </location>
</feature>
<dbReference type="Proteomes" id="UP000248423">
    <property type="component" value="Unassembled WGS sequence"/>
</dbReference>
<sequence>MYLGAIWDWMDKRRDACGKRDTGGTRSCRYVPYRREGTLGMEAEKDKETERKKQRGDRVFEEEKQTLGRIRGQNKVLRWMFLAWVEDAVGIGAVKYRCGRKATYFFFFSFSFFCSFLFYPWMAASRFYVSNAAIWVIDGATQ</sequence>
<keyword evidence="1" id="KW-1133">Transmembrane helix</keyword>